<proteinExistence type="predicted"/>
<dbReference type="PANTHER" id="PTHR31234:SF35">
    <property type="entry name" value="LATE EMBRYOGENESIS ABUNDANT (LEA) HYDROXYPROLINE-RICH GLYCOPROTEIN FAMILY"/>
    <property type="match status" value="1"/>
</dbReference>
<evidence type="ECO:0000259" key="7">
    <source>
        <dbReference type="Pfam" id="PF03168"/>
    </source>
</evidence>
<evidence type="ECO:0000256" key="6">
    <source>
        <dbReference type="SAM" id="Phobius"/>
    </source>
</evidence>
<dbReference type="PANTHER" id="PTHR31234">
    <property type="entry name" value="LATE EMBRYOGENESIS ABUNDANT (LEA) HYDROXYPROLINE-RICH GLYCOPROTEIN FAMILY"/>
    <property type="match status" value="1"/>
</dbReference>
<comment type="subcellular location">
    <subcellularLocation>
        <location evidence="1">Membrane</location>
        <topology evidence="1">Single-pass membrane protein</topology>
    </subcellularLocation>
</comment>
<feature type="region of interest" description="Disordered" evidence="5">
    <location>
        <begin position="1"/>
        <end position="89"/>
    </location>
</feature>
<accession>A0AAV8UG79</accession>
<dbReference type="Proteomes" id="UP001159364">
    <property type="component" value="Linkage Group LG08"/>
</dbReference>
<evidence type="ECO:0000313" key="8">
    <source>
        <dbReference type="EMBL" id="KAJ8900496.1"/>
    </source>
</evidence>
<evidence type="ECO:0000256" key="2">
    <source>
        <dbReference type="ARBA" id="ARBA00022692"/>
    </source>
</evidence>
<keyword evidence="4 6" id="KW-0472">Membrane</keyword>
<dbReference type="Pfam" id="PF03168">
    <property type="entry name" value="LEA_2"/>
    <property type="match status" value="1"/>
</dbReference>
<keyword evidence="2 6" id="KW-0812">Transmembrane</keyword>
<gene>
    <name evidence="8" type="ORF">K2173_025273</name>
</gene>
<dbReference type="AlphaFoldDB" id="A0AAV8UG79"/>
<evidence type="ECO:0000256" key="5">
    <source>
        <dbReference type="SAM" id="MobiDB-lite"/>
    </source>
</evidence>
<feature type="transmembrane region" description="Helical" evidence="6">
    <location>
        <begin position="101"/>
        <end position="127"/>
    </location>
</feature>
<comment type="caution">
    <text evidence="8">The sequence shown here is derived from an EMBL/GenBank/DDBJ whole genome shotgun (WGS) entry which is preliminary data.</text>
</comment>
<feature type="domain" description="Late embryogenesis abundant protein LEA-2 subgroup" evidence="7">
    <location>
        <begin position="164"/>
        <end position="251"/>
    </location>
</feature>
<dbReference type="InterPro" id="IPR004864">
    <property type="entry name" value="LEA_2"/>
</dbReference>
<evidence type="ECO:0000256" key="3">
    <source>
        <dbReference type="ARBA" id="ARBA00022989"/>
    </source>
</evidence>
<keyword evidence="3 6" id="KW-1133">Transmembrane helix</keyword>
<dbReference type="InterPro" id="IPR044839">
    <property type="entry name" value="NDR1-like"/>
</dbReference>
<reference evidence="8 9" key="1">
    <citation type="submission" date="2021-09" db="EMBL/GenBank/DDBJ databases">
        <title>Genomic insights and catalytic innovation underlie evolution of tropane alkaloids biosynthesis.</title>
        <authorList>
            <person name="Wang Y.-J."/>
            <person name="Tian T."/>
            <person name="Huang J.-P."/>
            <person name="Huang S.-X."/>
        </authorList>
    </citation>
    <scope>NUCLEOTIDE SEQUENCE [LARGE SCALE GENOMIC DNA]</scope>
    <source>
        <strain evidence="8">KIB-2018</strain>
        <tissue evidence="8">Leaf</tissue>
    </source>
</reference>
<protein>
    <recommendedName>
        <fullName evidence="7">Late embryogenesis abundant protein LEA-2 subgroup domain-containing protein</fullName>
    </recommendedName>
</protein>
<evidence type="ECO:0000256" key="1">
    <source>
        <dbReference type="ARBA" id="ARBA00004167"/>
    </source>
</evidence>
<sequence length="294" mass="32977">MEKPKEVLPKPPGYNSKMEKPIQVLQKPPGYNSKMEKPIQVLQKPPGYNSKTEKPIQVLQKTPGYKDPTNNSRQNPKLPPRKPILPTSYQPRKKRAGCCRICCCLSCILLIVIILAVLVASGFFYVWTDPKLPVFHVLSFNFPTFKVTKQPDGAYLNAATVTRVEVKNPNTNIRIRYGESNVHITIGKTEDIDMGTAQLPGFTQGTKNTTSLKIETRVTNELIEGAGLKLMDQFRRKNLVVNVEVKTKFGISVGGLETEMTDVQVLCEGMTLKEIEDSQLPKCHVKALRWLNLA</sequence>
<keyword evidence="9" id="KW-1185">Reference proteome</keyword>
<name>A0AAV8UG79_9ROSI</name>
<dbReference type="GO" id="GO:0005886">
    <property type="term" value="C:plasma membrane"/>
    <property type="evidence" value="ECO:0007669"/>
    <property type="project" value="TreeGrafter"/>
</dbReference>
<evidence type="ECO:0000256" key="4">
    <source>
        <dbReference type="ARBA" id="ARBA00023136"/>
    </source>
</evidence>
<dbReference type="EMBL" id="JAIWQS010000008">
    <property type="protein sequence ID" value="KAJ8900496.1"/>
    <property type="molecule type" value="Genomic_DNA"/>
</dbReference>
<organism evidence="8 9">
    <name type="scientific">Erythroxylum novogranatense</name>
    <dbReference type="NCBI Taxonomy" id="1862640"/>
    <lineage>
        <taxon>Eukaryota</taxon>
        <taxon>Viridiplantae</taxon>
        <taxon>Streptophyta</taxon>
        <taxon>Embryophyta</taxon>
        <taxon>Tracheophyta</taxon>
        <taxon>Spermatophyta</taxon>
        <taxon>Magnoliopsida</taxon>
        <taxon>eudicotyledons</taxon>
        <taxon>Gunneridae</taxon>
        <taxon>Pentapetalae</taxon>
        <taxon>rosids</taxon>
        <taxon>fabids</taxon>
        <taxon>Malpighiales</taxon>
        <taxon>Erythroxylaceae</taxon>
        <taxon>Erythroxylum</taxon>
    </lineage>
</organism>
<evidence type="ECO:0000313" key="9">
    <source>
        <dbReference type="Proteomes" id="UP001159364"/>
    </source>
</evidence>
<dbReference type="GO" id="GO:0098542">
    <property type="term" value="P:defense response to other organism"/>
    <property type="evidence" value="ECO:0007669"/>
    <property type="project" value="InterPro"/>
</dbReference>